<name>A0AA47AG03_RHORH</name>
<accession>A0AA47AG03</accession>
<gene>
    <name evidence="13" type="ORF">KUM34_026235</name>
</gene>
<dbReference type="Gene3D" id="3.90.226.10">
    <property type="entry name" value="2-enoyl-CoA Hydratase, Chain A, domain 1"/>
    <property type="match status" value="1"/>
</dbReference>
<dbReference type="GO" id="GO:0004300">
    <property type="term" value="F:enoyl-CoA hydratase activity"/>
    <property type="evidence" value="ECO:0007669"/>
    <property type="project" value="UniProtKB-EC"/>
</dbReference>
<reference evidence="13 14" key="1">
    <citation type="journal article" date="2021" name="Front. Microbiol.">
        <title>Bacterial Transformation of Aromatic Monomers in Softwood Black Liquor.</title>
        <authorList>
            <person name="Navas L.E."/>
            <person name="Dexter G."/>
            <person name="Liu J."/>
            <person name="Levy-Booth D."/>
            <person name="Cho M."/>
            <person name="Jang S.K."/>
            <person name="Mansfield S.D."/>
            <person name="Renneckar S."/>
            <person name="Mohn W.W."/>
            <person name="Eltis L.D."/>
        </authorList>
    </citation>
    <scope>NUCLEOTIDE SEQUENCE [LARGE SCALE GENOMIC DNA]</scope>
    <source>
        <strain evidence="13 14">GD02</strain>
    </source>
</reference>
<evidence type="ECO:0000313" key="14">
    <source>
        <dbReference type="Proteomes" id="UP001162740"/>
    </source>
</evidence>
<dbReference type="RefSeq" id="WP_085470636.1">
    <property type="nucleotide sequence ID" value="NZ_CP083975.1"/>
</dbReference>
<dbReference type="GO" id="GO:0006635">
    <property type="term" value="P:fatty acid beta-oxidation"/>
    <property type="evidence" value="ECO:0007669"/>
    <property type="project" value="TreeGrafter"/>
</dbReference>
<evidence type="ECO:0000256" key="8">
    <source>
        <dbReference type="ARBA" id="ARBA00023717"/>
    </source>
</evidence>
<evidence type="ECO:0000256" key="12">
    <source>
        <dbReference type="SAM" id="MobiDB-lite"/>
    </source>
</evidence>
<organism evidence="13 14">
    <name type="scientific">Rhodococcus rhodochrous</name>
    <dbReference type="NCBI Taxonomy" id="1829"/>
    <lineage>
        <taxon>Bacteria</taxon>
        <taxon>Bacillati</taxon>
        <taxon>Actinomycetota</taxon>
        <taxon>Actinomycetes</taxon>
        <taxon>Mycobacteriales</taxon>
        <taxon>Nocardiaceae</taxon>
        <taxon>Rhodococcus</taxon>
    </lineage>
</organism>
<dbReference type="InterPro" id="IPR029045">
    <property type="entry name" value="ClpP/crotonase-like_dom_sf"/>
</dbReference>
<evidence type="ECO:0000256" key="10">
    <source>
        <dbReference type="ARBA" id="ARBA00073436"/>
    </source>
</evidence>
<dbReference type="InterPro" id="IPR001753">
    <property type="entry name" value="Enoyl-CoA_hydra/iso"/>
</dbReference>
<evidence type="ECO:0000256" key="7">
    <source>
        <dbReference type="ARBA" id="ARBA00023709"/>
    </source>
</evidence>
<geneLocation type="plasmid" evidence="13 14">
    <name>pGD02.2.1</name>
</geneLocation>
<sequence length="266" mass="27684">MTATDSTTTAPPALIERRGNILLITLNRPDARNAVNAEMCLVVGDALEEADRDPEIRAVVLTGAGDQAFCAGADLKAITRGERVIPEGREEWGLAGYVGHRITKPTIAAVNGPALGGGTELVLASDLVVAADTAVFGLPEVKRGLIAGAGGAFRLAAKLPQAVAMELLMTGESITAQRALELHLVNRVVPAADVVATALELAETIASNAPLAVQAHKRIALSQWSSGDETGWKMTSDALPAIASSEDAKEGPRAFAEKRAPVWTGR</sequence>
<feature type="compositionally biased region" description="Basic and acidic residues" evidence="12">
    <location>
        <begin position="246"/>
        <end position="260"/>
    </location>
</feature>
<dbReference type="PANTHER" id="PTHR11941:SF169">
    <property type="entry name" value="(7AS)-7A-METHYL-1,5-DIOXO-2,3,5,6,7,7A-HEXAHYDRO-1H-INDENE-CARBOXYL-COA HYDROLASE"/>
    <property type="match status" value="1"/>
</dbReference>
<keyword evidence="5" id="KW-0443">Lipid metabolism</keyword>
<dbReference type="Gene3D" id="1.10.12.10">
    <property type="entry name" value="Lyase 2-enoyl-coa Hydratase, Chain A, domain 2"/>
    <property type="match status" value="1"/>
</dbReference>
<evidence type="ECO:0000256" key="9">
    <source>
        <dbReference type="ARBA" id="ARBA00039456"/>
    </source>
</evidence>
<evidence type="ECO:0000256" key="11">
    <source>
        <dbReference type="RuleBase" id="RU003707"/>
    </source>
</evidence>
<dbReference type="CDD" id="cd06558">
    <property type="entry name" value="crotonase-like"/>
    <property type="match status" value="1"/>
</dbReference>
<dbReference type="PROSITE" id="PS00166">
    <property type="entry name" value="ENOYL_COA_HYDRATASE"/>
    <property type="match status" value="1"/>
</dbReference>
<dbReference type="PANTHER" id="PTHR11941">
    <property type="entry name" value="ENOYL-COA HYDRATASE-RELATED"/>
    <property type="match status" value="1"/>
</dbReference>
<dbReference type="EMBL" id="CP083975">
    <property type="protein sequence ID" value="UZF47918.1"/>
    <property type="molecule type" value="Genomic_DNA"/>
</dbReference>
<keyword evidence="4" id="KW-0276">Fatty acid metabolism</keyword>
<dbReference type="NCBIfam" id="NF006100">
    <property type="entry name" value="PRK08252.1"/>
    <property type="match status" value="1"/>
</dbReference>
<comment type="catalytic activity">
    <reaction evidence="7">
        <text>a (3S)-3-hydroxyacyl-CoA = a (2E)-enoyl-CoA + H2O</text>
        <dbReference type="Rhea" id="RHEA:16105"/>
        <dbReference type="ChEBI" id="CHEBI:15377"/>
        <dbReference type="ChEBI" id="CHEBI:57318"/>
        <dbReference type="ChEBI" id="CHEBI:58856"/>
        <dbReference type="EC" id="4.2.1.17"/>
    </reaction>
</comment>
<evidence type="ECO:0000256" key="3">
    <source>
        <dbReference type="ARBA" id="ARBA00012076"/>
    </source>
</evidence>
<comment type="similarity">
    <text evidence="2 11">Belongs to the enoyl-CoA hydratase/isomerase family.</text>
</comment>
<dbReference type="FunFam" id="3.90.226.10:FF:000009">
    <property type="entry name" value="Carnitinyl-CoA dehydratase"/>
    <property type="match status" value="1"/>
</dbReference>
<dbReference type="AlphaFoldDB" id="A0AA47AG03"/>
<feature type="region of interest" description="Disordered" evidence="12">
    <location>
        <begin position="245"/>
        <end position="266"/>
    </location>
</feature>
<dbReference type="Pfam" id="PF00378">
    <property type="entry name" value="ECH_1"/>
    <property type="match status" value="1"/>
</dbReference>
<evidence type="ECO:0000256" key="6">
    <source>
        <dbReference type="ARBA" id="ARBA00023239"/>
    </source>
</evidence>
<dbReference type="EC" id="4.2.1.17" evidence="3"/>
<dbReference type="InterPro" id="IPR014748">
    <property type="entry name" value="Enoyl-CoA_hydra_C"/>
</dbReference>
<evidence type="ECO:0000256" key="5">
    <source>
        <dbReference type="ARBA" id="ARBA00023098"/>
    </source>
</evidence>
<evidence type="ECO:0000256" key="2">
    <source>
        <dbReference type="ARBA" id="ARBA00005254"/>
    </source>
</evidence>
<comment type="function">
    <text evidence="1">Could possibly oxidize fatty acids using specific components.</text>
</comment>
<evidence type="ECO:0000256" key="4">
    <source>
        <dbReference type="ARBA" id="ARBA00022832"/>
    </source>
</evidence>
<dbReference type="SUPFAM" id="SSF52096">
    <property type="entry name" value="ClpP/crotonase"/>
    <property type="match status" value="1"/>
</dbReference>
<keyword evidence="13" id="KW-0614">Plasmid</keyword>
<evidence type="ECO:0000256" key="1">
    <source>
        <dbReference type="ARBA" id="ARBA00002994"/>
    </source>
</evidence>
<keyword evidence="6" id="KW-0456">Lyase</keyword>
<dbReference type="Proteomes" id="UP001162740">
    <property type="component" value="Plasmid pGD02.2.1"/>
</dbReference>
<dbReference type="InterPro" id="IPR018376">
    <property type="entry name" value="Enoyl-CoA_hyd/isom_CS"/>
</dbReference>
<proteinExistence type="inferred from homology"/>
<protein>
    <recommendedName>
        <fullName evidence="9">Probable enoyl-CoA hydratase EchA17</fullName>
        <ecNumber evidence="3">4.2.1.17</ecNumber>
    </recommendedName>
    <alternativeName>
        <fullName evidence="10">Probable enoyl-CoA hydratase echA17</fullName>
    </alternativeName>
</protein>
<evidence type="ECO:0000313" key="13">
    <source>
        <dbReference type="EMBL" id="UZF47918.1"/>
    </source>
</evidence>
<comment type="catalytic activity">
    <reaction evidence="8">
        <text>a 4-saturated-(3S)-3-hydroxyacyl-CoA = a (3E)-enoyl-CoA + H2O</text>
        <dbReference type="Rhea" id="RHEA:20724"/>
        <dbReference type="ChEBI" id="CHEBI:15377"/>
        <dbReference type="ChEBI" id="CHEBI:58521"/>
        <dbReference type="ChEBI" id="CHEBI:137480"/>
        <dbReference type="EC" id="4.2.1.17"/>
    </reaction>
</comment>